<evidence type="ECO:0000256" key="2">
    <source>
        <dbReference type="ARBA" id="ARBA00022475"/>
    </source>
</evidence>
<feature type="transmembrane region" description="Helical" evidence="8">
    <location>
        <begin position="331"/>
        <end position="351"/>
    </location>
</feature>
<organism evidence="10 11">
    <name type="scientific">Dinghuibacter silviterrae</name>
    <dbReference type="NCBI Taxonomy" id="1539049"/>
    <lineage>
        <taxon>Bacteria</taxon>
        <taxon>Pseudomonadati</taxon>
        <taxon>Bacteroidota</taxon>
        <taxon>Chitinophagia</taxon>
        <taxon>Chitinophagales</taxon>
        <taxon>Chitinophagaceae</taxon>
        <taxon>Dinghuibacter</taxon>
    </lineage>
</organism>
<dbReference type="PANTHER" id="PTHR33908">
    <property type="entry name" value="MANNOSYLTRANSFERASE YKCB-RELATED"/>
    <property type="match status" value="1"/>
</dbReference>
<protein>
    <submittedName>
        <fullName evidence="10">Dolichyl-phosphate-mannose-protein mannosyltransferase</fullName>
    </submittedName>
</protein>
<reference evidence="10 11" key="1">
    <citation type="submission" date="2019-03" db="EMBL/GenBank/DDBJ databases">
        <title>Genomic Encyclopedia of Type Strains, Phase IV (KMG-IV): sequencing the most valuable type-strain genomes for metagenomic binning, comparative biology and taxonomic classification.</title>
        <authorList>
            <person name="Goeker M."/>
        </authorList>
    </citation>
    <scope>NUCLEOTIDE SEQUENCE [LARGE SCALE GENOMIC DNA]</scope>
    <source>
        <strain evidence="10 11">DSM 100059</strain>
    </source>
</reference>
<dbReference type="PANTHER" id="PTHR33908:SF11">
    <property type="entry name" value="MEMBRANE PROTEIN"/>
    <property type="match status" value="1"/>
</dbReference>
<dbReference type="InterPro" id="IPR050297">
    <property type="entry name" value="LipidA_mod_glycosyltrf_83"/>
</dbReference>
<dbReference type="GO" id="GO:0005886">
    <property type="term" value="C:plasma membrane"/>
    <property type="evidence" value="ECO:0007669"/>
    <property type="project" value="UniProtKB-SubCell"/>
</dbReference>
<dbReference type="OrthoDB" id="9813729at2"/>
<evidence type="ECO:0000313" key="11">
    <source>
        <dbReference type="Proteomes" id="UP000294498"/>
    </source>
</evidence>
<sequence>MEKKDAQRKVLIVMVCSLILRIVAANMTELGNDEVYYALYPRYPDWSYFDHPAMIAWVVRLLNGGHLASTAWAMRLPALVFGTINLYLAFLLGSALRSPRCGFYATLLYASSLYVSVICGVFILPDTAQSFFWLLSLLCLVRIFGKAPRAYWLLFGLFAGLSVLSKYHGVFLWAGAGLYILLRERKELANPYVYLGGLITIACFAPIIYWNQHHGWASFVYHGHRTLSHQALINWDNLLQQVLGEFFYNGLPVVALIFIAFFAFRRHPYLEKKQFVFLLCMSLPLIIFVWVLSTQRETLPHWTGPSYLSLMLLPAAWLDACVDARARRTPFILRFSIAFTALIIIAGLIVINTGIPGAPRNAPLDKTLGQDDFTLDMYGWRKSQVLIDSLLTAKVREGSLNPDYQFLQVNWFNGAHVDFYIARPVRKNTLVLGPLKNIHQFYWINQHHDWDSVSDYCMVTNSREYQALDQLPPFFLTAAHHTDTLAVRRGGAVAEAVFVTSFRNVPVDSVKAMVNKSYDEP</sequence>
<dbReference type="Pfam" id="PF13231">
    <property type="entry name" value="PMT_2"/>
    <property type="match status" value="1"/>
</dbReference>
<dbReference type="GO" id="GO:0016763">
    <property type="term" value="F:pentosyltransferase activity"/>
    <property type="evidence" value="ECO:0007669"/>
    <property type="project" value="TreeGrafter"/>
</dbReference>
<feature type="transmembrane region" description="Helical" evidence="8">
    <location>
        <begin position="276"/>
        <end position="293"/>
    </location>
</feature>
<proteinExistence type="predicted"/>
<feature type="transmembrane region" description="Helical" evidence="8">
    <location>
        <begin position="153"/>
        <end position="180"/>
    </location>
</feature>
<dbReference type="AlphaFoldDB" id="A0A4R8DPH7"/>
<dbReference type="InterPro" id="IPR038731">
    <property type="entry name" value="RgtA/B/C-like"/>
</dbReference>
<feature type="transmembrane region" description="Helical" evidence="8">
    <location>
        <begin position="246"/>
        <end position="264"/>
    </location>
</feature>
<keyword evidence="5 8" id="KW-0812">Transmembrane</keyword>
<dbReference type="EMBL" id="SODV01000001">
    <property type="protein sequence ID" value="TDW99196.1"/>
    <property type="molecule type" value="Genomic_DNA"/>
</dbReference>
<feature type="transmembrane region" description="Helical" evidence="8">
    <location>
        <begin position="305"/>
        <end position="324"/>
    </location>
</feature>
<dbReference type="Proteomes" id="UP000294498">
    <property type="component" value="Unassembled WGS sequence"/>
</dbReference>
<evidence type="ECO:0000259" key="9">
    <source>
        <dbReference type="Pfam" id="PF13231"/>
    </source>
</evidence>
<feature type="domain" description="Glycosyltransferase RgtA/B/C/D-like" evidence="9">
    <location>
        <begin position="50"/>
        <end position="210"/>
    </location>
</feature>
<name>A0A4R8DPH7_9BACT</name>
<evidence type="ECO:0000256" key="4">
    <source>
        <dbReference type="ARBA" id="ARBA00022679"/>
    </source>
</evidence>
<keyword evidence="3 10" id="KW-0328">Glycosyltransferase</keyword>
<gene>
    <name evidence="10" type="ORF">EDB95_0205</name>
</gene>
<accession>A0A4R8DPH7</accession>
<comment type="subcellular location">
    <subcellularLocation>
        <location evidence="1">Cell membrane</location>
        <topology evidence="1">Multi-pass membrane protein</topology>
    </subcellularLocation>
</comment>
<comment type="caution">
    <text evidence="10">The sequence shown here is derived from an EMBL/GenBank/DDBJ whole genome shotgun (WGS) entry which is preliminary data.</text>
</comment>
<keyword evidence="2" id="KW-1003">Cell membrane</keyword>
<keyword evidence="7 8" id="KW-0472">Membrane</keyword>
<feature type="transmembrane region" description="Helical" evidence="8">
    <location>
        <begin position="192"/>
        <end position="210"/>
    </location>
</feature>
<keyword evidence="4 10" id="KW-0808">Transferase</keyword>
<evidence type="ECO:0000256" key="3">
    <source>
        <dbReference type="ARBA" id="ARBA00022676"/>
    </source>
</evidence>
<evidence type="ECO:0000256" key="7">
    <source>
        <dbReference type="ARBA" id="ARBA00023136"/>
    </source>
</evidence>
<evidence type="ECO:0000256" key="1">
    <source>
        <dbReference type="ARBA" id="ARBA00004651"/>
    </source>
</evidence>
<dbReference type="RefSeq" id="WP_133989713.1">
    <property type="nucleotide sequence ID" value="NZ_SODV01000001.1"/>
</dbReference>
<keyword evidence="6 8" id="KW-1133">Transmembrane helix</keyword>
<evidence type="ECO:0000256" key="8">
    <source>
        <dbReference type="SAM" id="Phobius"/>
    </source>
</evidence>
<evidence type="ECO:0000256" key="6">
    <source>
        <dbReference type="ARBA" id="ARBA00022989"/>
    </source>
</evidence>
<keyword evidence="11" id="KW-1185">Reference proteome</keyword>
<feature type="transmembrane region" description="Helical" evidence="8">
    <location>
        <begin position="76"/>
        <end position="96"/>
    </location>
</feature>
<dbReference type="GO" id="GO:0009103">
    <property type="term" value="P:lipopolysaccharide biosynthetic process"/>
    <property type="evidence" value="ECO:0007669"/>
    <property type="project" value="UniProtKB-ARBA"/>
</dbReference>
<evidence type="ECO:0000313" key="10">
    <source>
        <dbReference type="EMBL" id="TDW99196.1"/>
    </source>
</evidence>
<evidence type="ECO:0000256" key="5">
    <source>
        <dbReference type="ARBA" id="ARBA00022692"/>
    </source>
</evidence>
<feature type="transmembrane region" description="Helical" evidence="8">
    <location>
        <begin position="102"/>
        <end position="124"/>
    </location>
</feature>